<protein>
    <submittedName>
        <fullName evidence="8">(diamondback moth) hypothetical protein</fullName>
    </submittedName>
</protein>
<proteinExistence type="inferred from homology"/>
<organism evidence="8 9">
    <name type="scientific">Plutella xylostella</name>
    <name type="common">Diamondback moth</name>
    <name type="synonym">Plutella maculipennis</name>
    <dbReference type="NCBI Taxonomy" id="51655"/>
    <lineage>
        <taxon>Eukaryota</taxon>
        <taxon>Metazoa</taxon>
        <taxon>Ecdysozoa</taxon>
        <taxon>Arthropoda</taxon>
        <taxon>Hexapoda</taxon>
        <taxon>Insecta</taxon>
        <taxon>Pterygota</taxon>
        <taxon>Neoptera</taxon>
        <taxon>Endopterygota</taxon>
        <taxon>Lepidoptera</taxon>
        <taxon>Glossata</taxon>
        <taxon>Ditrysia</taxon>
        <taxon>Yponomeutoidea</taxon>
        <taxon>Plutellidae</taxon>
        <taxon>Plutella</taxon>
    </lineage>
</organism>
<evidence type="ECO:0000256" key="6">
    <source>
        <dbReference type="ARBA" id="ARBA00023136"/>
    </source>
</evidence>
<dbReference type="FunFam" id="4.10.91.10:FF:000001">
    <property type="entry name" value="Cytochrome c oxidase subunit 7A1, mitochondrial"/>
    <property type="match status" value="1"/>
</dbReference>
<dbReference type="SUPFAM" id="SSF81419">
    <property type="entry name" value="Mitochondrial cytochrome c oxidase subunit VIIa"/>
    <property type="match status" value="1"/>
</dbReference>
<comment type="subcellular location">
    <subcellularLocation>
        <location evidence="1">Mitochondrion inner membrane</location>
    </subcellularLocation>
</comment>
<evidence type="ECO:0000256" key="4">
    <source>
        <dbReference type="ARBA" id="ARBA00022946"/>
    </source>
</evidence>
<keyword evidence="5" id="KW-0496">Mitochondrion</keyword>
<keyword evidence="3" id="KW-0999">Mitochondrion inner membrane</keyword>
<dbReference type="EMBL" id="CAJHNJ030000135">
    <property type="protein sequence ID" value="CAG9136329.1"/>
    <property type="molecule type" value="Genomic_DNA"/>
</dbReference>
<evidence type="ECO:0000256" key="1">
    <source>
        <dbReference type="ARBA" id="ARBA00004273"/>
    </source>
</evidence>
<evidence type="ECO:0000256" key="2">
    <source>
        <dbReference type="ARBA" id="ARBA00009331"/>
    </source>
</evidence>
<keyword evidence="6 7" id="KW-0472">Membrane</keyword>
<keyword evidence="7" id="KW-1133">Transmembrane helix</keyword>
<dbReference type="GO" id="GO:0045277">
    <property type="term" value="C:respiratory chain complex IV"/>
    <property type="evidence" value="ECO:0007669"/>
    <property type="project" value="InterPro"/>
</dbReference>
<dbReference type="GO" id="GO:0097250">
    <property type="term" value="P:mitochondrial respirasome assembly"/>
    <property type="evidence" value="ECO:0007669"/>
    <property type="project" value="TreeGrafter"/>
</dbReference>
<keyword evidence="4" id="KW-0809">Transit peptide</keyword>
<dbReference type="GO" id="GO:0006123">
    <property type="term" value="P:mitochondrial electron transport, cytochrome c to oxygen"/>
    <property type="evidence" value="ECO:0007669"/>
    <property type="project" value="InterPro"/>
</dbReference>
<evidence type="ECO:0000256" key="7">
    <source>
        <dbReference type="SAM" id="Phobius"/>
    </source>
</evidence>
<dbReference type="PANTHER" id="PTHR10510:SF11">
    <property type="entry name" value="CYTOCHROME C OXIDASE SUBUNIT 7A, MITOCHONDRIAL"/>
    <property type="match status" value="1"/>
</dbReference>
<dbReference type="InterPro" id="IPR036539">
    <property type="entry name" value="Cyt_c_oxidase_su7a_sf"/>
</dbReference>
<dbReference type="AlphaFoldDB" id="A0A8S4G869"/>
<evidence type="ECO:0000313" key="8">
    <source>
        <dbReference type="EMBL" id="CAG9136329.1"/>
    </source>
</evidence>
<evidence type="ECO:0000256" key="5">
    <source>
        <dbReference type="ARBA" id="ARBA00023128"/>
    </source>
</evidence>
<dbReference type="GO" id="GO:0002082">
    <property type="term" value="P:regulation of oxidative phosphorylation"/>
    <property type="evidence" value="ECO:0007669"/>
    <property type="project" value="TreeGrafter"/>
</dbReference>
<comment type="caution">
    <text evidence="8">The sequence shown here is derived from an EMBL/GenBank/DDBJ whole genome shotgun (WGS) entry which is preliminary data.</text>
</comment>
<name>A0A8S4G869_PLUXY</name>
<dbReference type="InterPro" id="IPR003177">
    <property type="entry name" value="Cytc_oxidase_su7a_met"/>
</dbReference>
<dbReference type="GO" id="GO:0005743">
    <property type="term" value="C:mitochondrial inner membrane"/>
    <property type="evidence" value="ECO:0007669"/>
    <property type="project" value="UniProtKB-SubCell"/>
</dbReference>
<feature type="transmembrane region" description="Helical" evidence="7">
    <location>
        <begin position="67"/>
        <end position="88"/>
    </location>
</feature>
<comment type="similarity">
    <text evidence="2">Belongs to the cytochrome c oxidase VIIa family.</text>
</comment>
<dbReference type="PANTHER" id="PTHR10510">
    <property type="entry name" value="CYTOCHROME C OXIDASE POLYPEPTIDE 7A"/>
    <property type="match status" value="1"/>
</dbReference>
<evidence type="ECO:0000313" key="9">
    <source>
        <dbReference type="Proteomes" id="UP000653454"/>
    </source>
</evidence>
<keyword evidence="9" id="KW-1185">Reference proteome</keyword>
<gene>
    <name evidence="8" type="ORF">PLXY2_LOCUS14586</name>
</gene>
<dbReference type="Gene3D" id="4.10.91.10">
    <property type="entry name" value="Cytochrome c oxidase, subunit VIIa"/>
    <property type="match status" value="1"/>
</dbReference>
<reference evidence="8" key="1">
    <citation type="submission" date="2020-11" db="EMBL/GenBank/DDBJ databases">
        <authorList>
            <person name="Whiteford S."/>
        </authorList>
    </citation>
    <scope>NUCLEOTIDE SEQUENCE</scope>
</reference>
<sequence length="100" mass="11189">MLLNRGISTFKFLSVIVRRPNILALSTTSTLKQASPSTLAKFKKKQSDFQAEDGKPIFLKGGFCDRILYSLTWILCLVGLVNVVLVIYDHSKPPSWKSVC</sequence>
<dbReference type="Proteomes" id="UP000653454">
    <property type="component" value="Unassembled WGS sequence"/>
</dbReference>
<accession>A0A8S4G869</accession>
<keyword evidence="7" id="KW-0812">Transmembrane</keyword>
<evidence type="ECO:0000256" key="3">
    <source>
        <dbReference type="ARBA" id="ARBA00022792"/>
    </source>
</evidence>